<organism evidence="3 4">
    <name type="scientific">Cryptotermes secundus</name>
    <dbReference type="NCBI Taxonomy" id="105785"/>
    <lineage>
        <taxon>Eukaryota</taxon>
        <taxon>Metazoa</taxon>
        <taxon>Ecdysozoa</taxon>
        <taxon>Arthropoda</taxon>
        <taxon>Hexapoda</taxon>
        <taxon>Insecta</taxon>
        <taxon>Pterygota</taxon>
        <taxon>Neoptera</taxon>
        <taxon>Polyneoptera</taxon>
        <taxon>Dictyoptera</taxon>
        <taxon>Blattodea</taxon>
        <taxon>Blattoidea</taxon>
        <taxon>Termitoidae</taxon>
        <taxon>Kalotermitidae</taxon>
        <taxon>Cryptotermitinae</taxon>
        <taxon>Cryptotermes</taxon>
    </lineage>
</organism>
<dbReference type="InterPro" id="IPR001810">
    <property type="entry name" value="F-box_dom"/>
</dbReference>
<keyword evidence="4" id="KW-1185">Reference proteome</keyword>
<evidence type="ECO:0000313" key="3">
    <source>
        <dbReference type="EMBL" id="PNF15873.1"/>
    </source>
</evidence>
<dbReference type="Proteomes" id="UP000235965">
    <property type="component" value="Unassembled WGS sequence"/>
</dbReference>
<protein>
    <recommendedName>
        <fullName evidence="2">F-box domain-containing protein</fullName>
    </recommendedName>
</protein>
<dbReference type="EMBL" id="NEVH01025133">
    <property type="protein sequence ID" value="PNF15873.1"/>
    <property type="molecule type" value="Genomic_DNA"/>
</dbReference>
<dbReference type="Gene3D" id="3.80.10.10">
    <property type="entry name" value="Ribonuclease Inhibitor"/>
    <property type="match status" value="3"/>
</dbReference>
<proteinExistence type="predicted"/>
<dbReference type="GO" id="GO:0019005">
    <property type="term" value="C:SCF ubiquitin ligase complex"/>
    <property type="evidence" value="ECO:0007669"/>
    <property type="project" value="TreeGrafter"/>
</dbReference>
<evidence type="ECO:0000313" key="4">
    <source>
        <dbReference type="Proteomes" id="UP000235965"/>
    </source>
</evidence>
<feature type="domain" description="F-box" evidence="2">
    <location>
        <begin position="15"/>
        <end position="62"/>
    </location>
</feature>
<gene>
    <name evidence="3" type="ORF">B7P43_G07974</name>
</gene>
<dbReference type="AlphaFoldDB" id="A0A2J7PHS4"/>
<dbReference type="InterPro" id="IPR006553">
    <property type="entry name" value="Leu-rich_rpt_Cys-con_subtyp"/>
</dbReference>
<name>A0A2J7PHS4_9NEOP</name>
<keyword evidence="1" id="KW-0833">Ubl conjugation pathway</keyword>
<evidence type="ECO:0000259" key="2">
    <source>
        <dbReference type="PROSITE" id="PS50181"/>
    </source>
</evidence>
<dbReference type="InParanoid" id="A0A2J7PHS4"/>
<dbReference type="SUPFAM" id="SSF52047">
    <property type="entry name" value="RNI-like"/>
    <property type="match status" value="2"/>
</dbReference>
<dbReference type="STRING" id="105785.A0A2J7PHS4"/>
<dbReference type="InterPro" id="IPR032675">
    <property type="entry name" value="LRR_dom_sf"/>
</dbReference>
<evidence type="ECO:0000256" key="1">
    <source>
        <dbReference type="ARBA" id="ARBA00022786"/>
    </source>
</evidence>
<dbReference type="InterPro" id="IPR036047">
    <property type="entry name" value="F-box-like_dom_sf"/>
</dbReference>
<dbReference type="SUPFAM" id="SSF81383">
    <property type="entry name" value="F-box domain"/>
    <property type="match status" value="1"/>
</dbReference>
<dbReference type="PANTHER" id="PTHR13318">
    <property type="entry name" value="PARTNER OF PAIRED, ISOFORM B-RELATED"/>
    <property type="match status" value="1"/>
</dbReference>
<dbReference type="GO" id="GO:0031146">
    <property type="term" value="P:SCF-dependent proteasomal ubiquitin-dependent protein catabolic process"/>
    <property type="evidence" value="ECO:0007669"/>
    <property type="project" value="TreeGrafter"/>
</dbReference>
<comment type="caution">
    <text evidence="3">The sequence shown here is derived from an EMBL/GenBank/DDBJ whole genome shotgun (WGS) entry which is preliminary data.</text>
</comment>
<dbReference type="SMART" id="SM00367">
    <property type="entry name" value="LRR_CC"/>
    <property type="match status" value="2"/>
</dbReference>
<dbReference type="OrthoDB" id="3219396at2759"/>
<accession>A0A2J7PHS4</accession>
<dbReference type="FunCoup" id="A0A2J7PHS4">
    <property type="interactions" value="1"/>
</dbReference>
<reference evidence="3 4" key="1">
    <citation type="submission" date="2017-12" db="EMBL/GenBank/DDBJ databases">
        <title>Hemimetabolous genomes reveal molecular basis of termite eusociality.</title>
        <authorList>
            <person name="Harrison M.C."/>
            <person name="Jongepier E."/>
            <person name="Robertson H.M."/>
            <person name="Arning N."/>
            <person name="Bitard-Feildel T."/>
            <person name="Chao H."/>
            <person name="Childers C.P."/>
            <person name="Dinh H."/>
            <person name="Doddapaneni H."/>
            <person name="Dugan S."/>
            <person name="Gowin J."/>
            <person name="Greiner C."/>
            <person name="Han Y."/>
            <person name="Hu H."/>
            <person name="Hughes D.S.T."/>
            <person name="Huylmans A.-K."/>
            <person name="Kemena C."/>
            <person name="Kremer L.P.M."/>
            <person name="Lee S.L."/>
            <person name="Lopez-Ezquerra A."/>
            <person name="Mallet L."/>
            <person name="Monroy-Kuhn J.M."/>
            <person name="Moser A."/>
            <person name="Murali S.C."/>
            <person name="Muzny D.M."/>
            <person name="Otani S."/>
            <person name="Piulachs M.-D."/>
            <person name="Poelchau M."/>
            <person name="Qu J."/>
            <person name="Schaub F."/>
            <person name="Wada-Katsumata A."/>
            <person name="Worley K.C."/>
            <person name="Xie Q."/>
            <person name="Ylla G."/>
            <person name="Poulsen M."/>
            <person name="Gibbs R.A."/>
            <person name="Schal C."/>
            <person name="Richards S."/>
            <person name="Belles X."/>
            <person name="Korb J."/>
            <person name="Bornberg-Bauer E."/>
        </authorList>
    </citation>
    <scope>NUCLEOTIDE SEQUENCE [LARGE SCALE GENOMIC DNA]</scope>
    <source>
        <tissue evidence="3">Whole body</tissue>
    </source>
</reference>
<sequence>MEDTDVEMSIWPVGTTALIDMPDVVLLKIFSYLNAEDLAMTIPYIDFRWNVLSKSPMLWKDITFTPPPHLTEADIIQHLQNMPELRSFRLRRAKYVDVIMTAIILHCKHIRRIVMEWKRGPSKPRVEELMCFVPQIECLDVVIPGSQFNIDFAKFYGNFNTDTTLTMLNRWSSHLYTIEMNPSVVCLPDSEEGIRKMMVERMQHLETLGIACNLTSNIFSTICNCTNLRYLFVSCEDLQTTDEINIYHLRALNHLESLQLHCLQRCIIGFKESCLFPRLFKLEIVGSGGALFRLTSISINLRHLNLQDSAFVDENLVDISLCKLLIHLDISDNINLTDKCIEYVAYGCQNLQFLDVSYCENMTDGILNTLQTCRDLQALRMDGFHFKEENCYQIPALFPHLKEFSIKHSDVYNIARDLQRNMPSLNILTCFYSYDSCDSEEDI</sequence>
<dbReference type="PROSITE" id="PS50181">
    <property type="entry name" value="FBOX"/>
    <property type="match status" value="1"/>
</dbReference>